<evidence type="ECO:0000313" key="3">
    <source>
        <dbReference type="EMBL" id="GEP69786.1"/>
    </source>
</evidence>
<feature type="domain" description="Bacterial Ig-like" evidence="2">
    <location>
        <begin position="184"/>
        <end position="268"/>
    </location>
</feature>
<dbReference type="Proteomes" id="UP000321798">
    <property type="component" value="Unassembled WGS sequence"/>
</dbReference>
<sequence>MLAGVVVATAALAVATPASANDEGPDVAGQIFLFPNTGGFTNAANTTPVTSGTGTVRPFQSLAVDQLCPADTAAVQAAIRIPQPGVPENDWAQVPITAATNVKDAQGRYYTARGDYLTKPEAMTYIASQPGSTGTLPLILMCRNDAGLGIGVLRTTITMTGNASALTWSVPTPTMPRSTATATLTASQSAVEQGTAVTFSVAVAPAAATGTVEFLAGTTSLGTGTLSGGVATLTTSALPVGTASVTAVYAGDSTYGAATSAAVDVQVAAVAPRSTTTTLTVDRVDGDAYQSVALTAAVASASGTPAGTVAFSDNGVVLGTVPVTAGSVPVFTTNVLGAGSHALVATFTGTAPYTDSASAPVATAYTLAGAVAEQTVTLDIPVGTITLTTPYTPTSPLALGTAVLDPADSTYSASAPFEGIVITDTRAGNLGWTASVVSGAFTSAGGDSFDGGHAGLTGLAATQVAGNALLATDVVVSDNAPFTVGLATPKVFASYPAARSLGTAHLAGVFGVDQVPSSVAPGLYTATVTLTAV</sequence>
<feature type="signal peptide" evidence="1">
    <location>
        <begin position="1"/>
        <end position="20"/>
    </location>
</feature>
<dbReference type="InterPro" id="IPR032109">
    <property type="entry name" value="Big_3_5"/>
</dbReference>
<comment type="caution">
    <text evidence="3">The sequence shown here is derived from an EMBL/GenBank/DDBJ whole genome shotgun (WGS) entry which is preliminary data.</text>
</comment>
<keyword evidence="1" id="KW-0732">Signal</keyword>
<dbReference type="Pfam" id="PF16640">
    <property type="entry name" value="Big_3_5"/>
    <property type="match status" value="2"/>
</dbReference>
<feature type="chain" id="PRO_5021987687" description="Bacterial Ig-like domain-containing protein" evidence="1">
    <location>
        <begin position="21"/>
        <end position="533"/>
    </location>
</feature>
<dbReference type="Gene3D" id="2.60.40.10">
    <property type="entry name" value="Immunoglobulins"/>
    <property type="match status" value="2"/>
</dbReference>
<dbReference type="InterPro" id="IPR013783">
    <property type="entry name" value="Ig-like_fold"/>
</dbReference>
<evidence type="ECO:0000313" key="4">
    <source>
        <dbReference type="Proteomes" id="UP000321798"/>
    </source>
</evidence>
<gene>
    <name evidence="3" type="ORF">CSO01_25010</name>
</gene>
<protein>
    <recommendedName>
        <fullName evidence="2">Bacterial Ig-like domain-containing protein</fullName>
    </recommendedName>
</protein>
<dbReference type="AlphaFoldDB" id="A0A512PF29"/>
<name>A0A512PF29_9CELL</name>
<dbReference type="GO" id="GO:0005975">
    <property type="term" value="P:carbohydrate metabolic process"/>
    <property type="evidence" value="ECO:0007669"/>
    <property type="project" value="UniProtKB-ARBA"/>
</dbReference>
<organism evidence="3 4">
    <name type="scientific">Cellulomonas soli</name>
    <dbReference type="NCBI Taxonomy" id="931535"/>
    <lineage>
        <taxon>Bacteria</taxon>
        <taxon>Bacillati</taxon>
        <taxon>Actinomycetota</taxon>
        <taxon>Actinomycetes</taxon>
        <taxon>Micrococcales</taxon>
        <taxon>Cellulomonadaceae</taxon>
        <taxon>Cellulomonas</taxon>
    </lineage>
</organism>
<proteinExistence type="predicted"/>
<dbReference type="EMBL" id="BKAL01000008">
    <property type="protein sequence ID" value="GEP69786.1"/>
    <property type="molecule type" value="Genomic_DNA"/>
</dbReference>
<evidence type="ECO:0000259" key="2">
    <source>
        <dbReference type="Pfam" id="PF16640"/>
    </source>
</evidence>
<accession>A0A512PF29</accession>
<reference evidence="3 4" key="1">
    <citation type="submission" date="2019-07" db="EMBL/GenBank/DDBJ databases">
        <title>Whole genome shotgun sequence of Cellulomonas soli NBRC 109434.</title>
        <authorList>
            <person name="Hosoyama A."/>
            <person name="Uohara A."/>
            <person name="Ohji S."/>
            <person name="Ichikawa N."/>
        </authorList>
    </citation>
    <scope>NUCLEOTIDE SEQUENCE [LARGE SCALE GENOMIC DNA]</scope>
    <source>
        <strain evidence="3 4">NBRC 109434</strain>
    </source>
</reference>
<evidence type="ECO:0000256" key="1">
    <source>
        <dbReference type="SAM" id="SignalP"/>
    </source>
</evidence>
<keyword evidence="4" id="KW-1185">Reference proteome</keyword>
<feature type="domain" description="Bacterial Ig-like" evidence="2">
    <location>
        <begin position="290"/>
        <end position="363"/>
    </location>
</feature>